<reference evidence="1 2" key="1">
    <citation type="journal article" date="2008" name="Nature">
        <title>The genome of the model beetle and pest Tribolium castaneum.</title>
        <authorList>
            <consortium name="Tribolium Genome Sequencing Consortium"/>
            <person name="Richards S."/>
            <person name="Gibbs R.A."/>
            <person name="Weinstock G.M."/>
            <person name="Brown S.J."/>
            <person name="Denell R."/>
            <person name="Beeman R.W."/>
            <person name="Gibbs R."/>
            <person name="Beeman R.W."/>
            <person name="Brown S.J."/>
            <person name="Bucher G."/>
            <person name="Friedrich M."/>
            <person name="Grimmelikhuijzen C.J."/>
            <person name="Klingler M."/>
            <person name="Lorenzen M."/>
            <person name="Richards S."/>
            <person name="Roth S."/>
            <person name="Schroder R."/>
            <person name="Tautz D."/>
            <person name="Zdobnov E.M."/>
            <person name="Muzny D."/>
            <person name="Gibbs R.A."/>
            <person name="Weinstock G.M."/>
            <person name="Attaway T."/>
            <person name="Bell S."/>
            <person name="Buhay C.J."/>
            <person name="Chandrabose M.N."/>
            <person name="Chavez D."/>
            <person name="Clerk-Blankenburg K.P."/>
            <person name="Cree A."/>
            <person name="Dao M."/>
            <person name="Davis C."/>
            <person name="Chacko J."/>
            <person name="Dinh H."/>
            <person name="Dugan-Rocha S."/>
            <person name="Fowler G."/>
            <person name="Garner T.T."/>
            <person name="Garnes J."/>
            <person name="Gnirke A."/>
            <person name="Hawes A."/>
            <person name="Hernandez J."/>
            <person name="Hines S."/>
            <person name="Holder M."/>
            <person name="Hume J."/>
            <person name="Jhangiani S.N."/>
            <person name="Joshi V."/>
            <person name="Khan Z.M."/>
            <person name="Jackson L."/>
            <person name="Kovar C."/>
            <person name="Kowis A."/>
            <person name="Lee S."/>
            <person name="Lewis L.R."/>
            <person name="Margolis J."/>
            <person name="Morgan M."/>
            <person name="Nazareth L.V."/>
            <person name="Nguyen N."/>
            <person name="Okwuonu G."/>
            <person name="Parker D."/>
            <person name="Richards S."/>
            <person name="Ruiz S.J."/>
            <person name="Santibanez J."/>
            <person name="Savard J."/>
            <person name="Scherer S.E."/>
            <person name="Schneider B."/>
            <person name="Sodergren E."/>
            <person name="Tautz D."/>
            <person name="Vattahil S."/>
            <person name="Villasana D."/>
            <person name="White C.S."/>
            <person name="Wright R."/>
            <person name="Park Y."/>
            <person name="Beeman R.W."/>
            <person name="Lord J."/>
            <person name="Oppert B."/>
            <person name="Lorenzen M."/>
            <person name="Brown S."/>
            <person name="Wang L."/>
            <person name="Savard J."/>
            <person name="Tautz D."/>
            <person name="Richards S."/>
            <person name="Weinstock G."/>
            <person name="Gibbs R.A."/>
            <person name="Liu Y."/>
            <person name="Worley K."/>
            <person name="Weinstock G."/>
            <person name="Elsik C.G."/>
            <person name="Reese J.T."/>
            <person name="Elhaik E."/>
            <person name="Landan G."/>
            <person name="Graur D."/>
            <person name="Arensburger P."/>
            <person name="Atkinson P."/>
            <person name="Beeman R.W."/>
            <person name="Beidler J."/>
            <person name="Brown S.J."/>
            <person name="Demuth J.P."/>
            <person name="Drury D.W."/>
            <person name="Du Y.Z."/>
            <person name="Fujiwara H."/>
            <person name="Lorenzen M."/>
            <person name="Maselli V."/>
            <person name="Osanai M."/>
            <person name="Park Y."/>
            <person name="Robertson H.M."/>
            <person name="Tu Z."/>
            <person name="Wang J.J."/>
            <person name="Wang S."/>
            <person name="Richards S."/>
            <person name="Song H."/>
            <person name="Zhang L."/>
            <person name="Sodergren E."/>
            <person name="Werner D."/>
            <person name="Stanke M."/>
            <person name="Morgenstern B."/>
            <person name="Solovyev V."/>
            <person name="Kosarev P."/>
            <person name="Brown G."/>
            <person name="Chen H.C."/>
            <person name="Ermolaeva O."/>
            <person name="Hlavina W."/>
            <person name="Kapustin Y."/>
            <person name="Kiryutin B."/>
            <person name="Kitts P."/>
            <person name="Maglott D."/>
            <person name="Pruitt K."/>
            <person name="Sapojnikov V."/>
            <person name="Souvorov A."/>
            <person name="Mackey A.J."/>
            <person name="Waterhouse R.M."/>
            <person name="Wyder S."/>
            <person name="Zdobnov E.M."/>
            <person name="Zdobnov E.M."/>
            <person name="Wyder S."/>
            <person name="Kriventseva E.V."/>
            <person name="Kadowaki T."/>
            <person name="Bork P."/>
            <person name="Aranda M."/>
            <person name="Bao R."/>
            <person name="Beermann A."/>
            <person name="Berns N."/>
            <person name="Bolognesi R."/>
            <person name="Bonneton F."/>
            <person name="Bopp D."/>
            <person name="Brown S.J."/>
            <person name="Bucher G."/>
            <person name="Butts T."/>
            <person name="Chaumot A."/>
            <person name="Denell R.E."/>
            <person name="Ferrier D.E."/>
            <person name="Friedrich M."/>
            <person name="Gordon C.M."/>
            <person name="Jindra M."/>
            <person name="Klingler M."/>
            <person name="Lan Q."/>
            <person name="Lattorff H.M."/>
            <person name="Laudet V."/>
            <person name="von Levetsow C."/>
            <person name="Liu Z."/>
            <person name="Lutz R."/>
            <person name="Lynch J.A."/>
            <person name="da Fonseca R.N."/>
            <person name="Posnien N."/>
            <person name="Reuter R."/>
            <person name="Roth S."/>
            <person name="Savard J."/>
            <person name="Schinko J.B."/>
            <person name="Schmitt C."/>
            <person name="Schoppmeier M."/>
            <person name="Schroder R."/>
            <person name="Shippy T.D."/>
            <person name="Simonnet F."/>
            <person name="Marques-Souza H."/>
            <person name="Tautz D."/>
            <person name="Tomoyasu Y."/>
            <person name="Trauner J."/>
            <person name="Van der Zee M."/>
            <person name="Vervoort M."/>
            <person name="Wittkopp N."/>
            <person name="Wimmer E.A."/>
            <person name="Yang X."/>
            <person name="Jones A.K."/>
            <person name="Sattelle D.B."/>
            <person name="Ebert P.R."/>
            <person name="Nelson D."/>
            <person name="Scott J.G."/>
            <person name="Beeman R.W."/>
            <person name="Muthukrishnan S."/>
            <person name="Kramer K.J."/>
            <person name="Arakane Y."/>
            <person name="Beeman R.W."/>
            <person name="Zhu Q."/>
            <person name="Hogenkamp D."/>
            <person name="Dixit R."/>
            <person name="Oppert B."/>
            <person name="Jiang H."/>
            <person name="Zou Z."/>
            <person name="Marshall J."/>
            <person name="Elpidina E."/>
            <person name="Vinokurov K."/>
            <person name="Oppert C."/>
            <person name="Zou Z."/>
            <person name="Evans J."/>
            <person name="Lu Z."/>
            <person name="Zhao P."/>
            <person name="Sumathipala N."/>
            <person name="Altincicek B."/>
            <person name="Vilcinskas A."/>
            <person name="Williams M."/>
            <person name="Hultmark D."/>
            <person name="Hetru C."/>
            <person name="Jiang H."/>
            <person name="Grimmelikhuijzen C.J."/>
            <person name="Hauser F."/>
            <person name="Cazzamali G."/>
            <person name="Williamson M."/>
            <person name="Park Y."/>
            <person name="Li B."/>
            <person name="Tanaka Y."/>
            <person name="Predel R."/>
            <person name="Neupert S."/>
            <person name="Schachtner J."/>
            <person name="Verleyen P."/>
            <person name="Raible F."/>
            <person name="Bork P."/>
            <person name="Friedrich M."/>
            <person name="Walden K.K."/>
            <person name="Robertson H.M."/>
            <person name="Angeli S."/>
            <person name="Foret S."/>
            <person name="Bucher G."/>
            <person name="Schuetz S."/>
            <person name="Maleszka R."/>
            <person name="Wimmer E.A."/>
            <person name="Beeman R.W."/>
            <person name="Lorenzen M."/>
            <person name="Tomoyasu Y."/>
            <person name="Miller S.C."/>
            <person name="Grossmann D."/>
            <person name="Bucher G."/>
        </authorList>
    </citation>
    <scope>NUCLEOTIDE SEQUENCE [LARGE SCALE GENOMIC DNA]</scope>
    <source>
        <strain evidence="1 2">Georgia GA2</strain>
    </source>
</reference>
<gene>
    <name evidence="1" type="primary">AUGUSTUS-3.0.2_32685</name>
    <name evidence="1" type="ORF">TcasGA2_TC032685</name>
</gene>
<keyword evidence="2" id="KW-1185">Reference proteome</keyword>
<dbReference type="PANTHER" id="PTHR17901:SF14">
    <property type="entry name" value="MAGNESIUM-DEPENDENT PHOSPHATASE 1"/>
    <property type="match status" value="1"/>
</dbReference>
<organism evidence="1 2">
    <name type="scientific">Tribolium castaneum</name>
    <name type="common">Red flour beetle</name>
    <dbReference type="NCBI Taxonomy" id="7070"/>
    <lineage>
        <taxon>Eukaryota</taxon>
        <taxon>Metazoa</taxon>
        <taxon>Ecdysozoa</taxon>
        <taxon>Arthropoda</taxon>
        <taxon>Hexapoda</taxon>
        <taxon>Insecta</taxon>
        <taxon>Pterygota</taxon>
        <taxon>Neoptera</taxon>
        <taxon>Endopterygota</taxon>
        <taxon>Coleoptera</taxon>
        <taxon>Polyphaga</taxon>
        <taxon>Cucujiformia</taxon>
        <taxon>Tenebrionidae</taxon>
        <taxon>Tenebrionidae incertae sedis</taxon>
        <taxon>Tribolium</taxon>
    </lineage>
</organism>
<sequence length="47" mass="5425">MIFFDDESRNIRDVTKLGVLSILVQNGISRKVVDDAIEQFSKQSKRK</sequence>
<dbReference type="InterPro" id="IPR023214">
    <property type="entry name" value="HAD_sf"/>
</dbReference>
<dbReference type="GO" id="GO:0016791">
    <property type="term" value="F:phosphatase activity"/>
    <property type="evidence" value="ECO:0007669"/>
    <property type="project" value="InterPro"/>
</dbReference>
<evidence type="ECO:0000313" key="2">
    <source>
        <dbReference type="Proteomes" id="UP000007266"/>
    </source>
</evidence>
<dbReference type="Gene3D" id="3.40.50.1000">
    <property type="entry name" value="HAD superfamily/HAD-like"/>
    <property type="match status" value="1"/>
</dbReference>
<name>A0A139WJW7_TRICA</name>
<dbReference type="EMBL" id="KQ971335">
    <property type="protein sequence ID" value="KYB28222.1"/>
    <property type="molecule type" value="Genomic_DNA"/>
</dbReference>
<dbReference type="AlphaFoldDB" id="A0A139WJW7"/>
<evidence type="ECO:0000313" key="1">
    <source>
        <dbReference type="EMBL" id="KYB28222.1"/>
    </source>
</evidence>
<proteinExistence type="predicted"/>
<dbReference type="PANTHER" id="PTHR17901">
    <property type="entry name" value="MAGNESIUM-DEPENDENT PHOSPHATASE 1 MDP1"/>
    <property type="match status" value="1"/>
</dbReference>
<accession>A0A139WJW7</accession>
<dbReference type="InterPro" id="IPR010036">
    <property type="entry name" value="MDP_1_eu_arc"/>
</dbReference>
<dbReference type="STRING" id="7070.A0A139WJW7"/>
<dbReference type="Proteomes" id="UP000007266">
    <property type="component" value="Linkage group 3"/>
</dbReference>
<dbReference type="InParanoid" id="A0A139WJW7"/>
<reference evidence="1 2" key="2">
    <citation type="journal article" date="2010" name="Nucleic Acids Res.">
        <title>BeetleBase in 2010: revisions to provide comprehensive genomic information for Tribolium castaneum.</title>
        <authorList>
            <person name="Kim H.S."/>
            <person name="Murphy T."/>
            <person name="Xia J."/>
            <person name="Caragea D."/>
            <person name="Park Y."/>
            <person name="Beeman R.W."/>
            <person name="Lorenzen M.D."/>
            <person name="Butcher S."/>
            <person name="Manak J.R."/>
            <person name="Brown S.J."/>
        </authorList>
    </citation>
    <scope>GENOME REANNOTATION</scope>
    <source>
        <strain evidence="1 2">Georgia GA2</strain>
    </source>
</reference>
<dbReference type="Pfam" id="PF12689">
    <property type="entry name" value="Acid_PPase"/>
    <property type="match status" value="1"/>
</dbReference>
<protein>
    <submittedName>
        <fullName evidence="1">Uncharacterized protein</fullName>
    </submittedName>
</protein>